<dbReference type="EMBL" id="RKLV01000002">
    <property type="protein sequence ID" value="MCX2818231.1"/>
    <property type="molecule type" value="Genomic_DNA"/>
</dbReference>
<proteinExistence type="predicted"/>
<reference evidence="1" key="1">
    <citation type="submission" date="2022-09" db="EMBL/GenBank/DDBJ databases">
        <title>Haloadaptaus new haloarchaeum isolated from saline soil.</title>
        <authorList>
            <person name="Duran-Viseras A."/>
            <person name="Sanchez-Porro C."/>
            <person name="Ventosa A."/>
        </authorList>
    </citation>
    <scope>NUCLEOTIDE SEQUENCE</scope>
    <source>
        <strain evidence="1">F3-133</strain>
    </source>
</reference>
<gene>
    <name evidence="1" type="ORF">EGH25_02550</name>
</gene>
<evidence type="ECO:0000313" key="1">
    <source>
        <dbReference type="EMBL" id="MCX2818231.1"/>
    </source>
</evidence>
<accession>A0A9Q4C379</accession>
<keyword evidence="2" id="KW-1185">Reference proteome</keyword>
<name>A0A9Q4C379_9EURY</name>
<sequence>MRGFENDRQRLDAEFNDAVEGVYPDELGSYVGRELSATRETPALLCMLSARSADETPDMEETAGVQLVHAGLDATRRVLDKGGWEAVGVEPVEEDMVLLAADVLVTLGFDRLLDEYEAATRLVNTFGETKARALEADGRDGRFEHILTYFEEVYTTAVRIGAEQPGEEVVSFAESLAFVDSLVAVGARDERGTGTAVRLADSVAREGYAEYVDAVRDESALNTGGTTEKGVEAQD</sequence>
<evidence type="ECO:0000313" key="2">
    <source>
        <dbReference type="Proteomes" id="UP001149411"/>
    </source>
</evidence>
<dbReference type="Pfam" id="PF23426">
    <property type="entry name" value="DUF7114"/>
    <property type="match status" value="1"/>
</dbReference>
<dbReference type="AlphaFoldDB" id="A0A9Q4C379"/>
<protein>
    <submittedName>
        <fullName evidence="1">Uncharacterized protein</fullName>
    </submittedName>
</protein>
<organism evidence="1 2">
    <name type="scientific">Halorutilus salinus</name>
    <dbReference type="NCBI Taxonomy" id="2487751"/>
    <lineage>
        <taxon>Archaea</taxon>
        <taxon>Methanobacteriati</taxon>
        <taxon>Methanobacteriota</taxon>
        <taxon>Stenosarchaea group</taxon>
        <taxon>Halobacteria</taxon>
        <taxon>Halorutilales</taxon>
        <taxon>Halorutilaceae</taxon>
        <taxon>Halorutilus</taxon>
    </lineage>
</organism>
<dbReference type="RefSeq" id="WP_266085953.1">
    <property type="nucleotide sequence ID" value="NZ_RKLV01000002.1"/>
</dbReference>
<dbReference type="InterPro" id="IPR055538">
    <property type="entry name" value="DUF7114"/>
</dbReference>
<dbReference type="Proteomes" id="UP001149411">
    <property type="component" value="Unassembled WGS sequence"/>
</dbReference>
<comment type="caution">
    <text evidence="1">The sequence shown here is derived from an EMBL/GenBank/DDBJ whole genome shotgun (WGS) entry which is preliminary data.</text>
</comment>